<dbReference type="PANTHER" id="PTHR40942">
    <property type="match status" value="1"/>
</dbReference>
<evidence type="ECO:0000256" key="4">
    <source>
        <dbReference type="ARBA" id="ARBA00022982"/>
    </source>
</evidence>
<dbReference type="Gene3D" id="1.10.760.10">
    <property type="entry name" value="Cytochrome c-like domain"/>
    <property type="match status" value="1"/>
</dbReference>
<evidence type="ECO:0000256" key="5">
    <source>
        <dbReference type="ARBA" id="ARBA00023004"/>
    </source>
</evidence>
<dbReference type="InterPro" id="IPR009056">
    <property type="entry name" value="Cyt_c-like_dom"/>
</dbReference>
<dbReference type="PROSITE" id="PS51007">
    <property type="entry name" value="CYTC"/>
    <property type="match status" value="1"/>
</dbReference>
<reference evidence="10" key="1">
    <citation type="journal article" date="2019" name="Int. J. Syst. Evol. Microbiol.">
        <title>The Global Catalogue of Microorganisms (GCM) 10K type strain sequencing project: providing services to taxonomists for standard genome sequencing and annotation.</title>
        <authorList>
            <consortium name="The Broad Institute Genomics Platform"/>
            <consortium name="The Broad Institute Genome Sequencing Center for Infectious Disease"/>
            <person name="Wu L."/>
            <person name="Ma J."/>
        </authorList>
    </citation>
    <scope>NUCLEOTIDE SEQUENCE [LARGE SCALE GENOMIC DNA]</scope>
    <source>
        <strain evidence="10">JCM 19134</strain>
    </source>
</reference>
<keyword evidence="3 6" id="KW-0479">Metal-binding</keyword>
<dbReference type="EMBL" id="BAABLX010000028">
    <property type="protein sequence ID" value="GAA4949981.1"/>
    <property type="molecule type" value="Genomic_DNA"/>
</dbReference>
<evidence type="ECO:0000313" key="10">
    <source>
        <dbReference type="Proteomes" id="UP001409585"/>
    </source>
</evidence>
<sequence>MLANRVTKTLSGLSAAAMLCLAALFASTAVADQVTDAIAERIAPVGSLCKSGDDCAAAPVAAAPAGPRSGEDIYNASCTTCHAIGVSGAPRFGNADDWAPRIAQGMDTLFDHAWNGLNAMPAKGLCMDCSEDDIKAAIQHMVDASQ</sequence>
<evidence type="ECO:0000313" key="9">
    <source>
        <dbReference type="EMBL" id="GAA4949981.1"/>
    </source>
</evidence>
<protein>
    <submittedName>
        <fullName evidence="9">Cytochrome c5 family protein</fullName>
    </submittedName>
</protein>
<organism evidence="9 10">
    <name type="scientific">Halioxenophilus aromaticivorans</name>
    <dbReference type="NCBI Taxonomy" id="1306992"/>
    <lineage>
        <taxon>Bacteria</taxon>
        <taxon>Pseudomonadati</taxon>
        <taxon>Pseudomonadota</taxon>
        <taxon>Gammaproteobacteria</taxon>
        <taxon>Alteromonadales</taxon>
        <taxon>Alteromonadaceae</taxon>
        <taxon>Halioxenophilus</taxon>
    </lineage>
</organism>
<evidence type="ECO:0000256" key="2">
    <source>
        <dbReference type="ARBA" id="ARBA00022617"/>
    </source>
</evidence>
<feature type="signal peptide" evidence="7">
    <location>
        <begin position="1"/>
        <end position="31"/>
    </location>
</feature>
<accession>A0AAV3U627</accession>
<dbReference type="GO" id="GO:0009055">
    <property type="term" value="F:electron transfer activity"/>
    <property type="evidence" value="ECO:0007669"/>
    <property type="project" value="InterPro"/>
</dbReference>
<dbReference type="PANTHER" id="PTHR40942:SF4">
    <property type="entry name" value="CYTOCHROME C5"/>
    <property type="match status" value="1"/>
</dbReference>
<feature type="chain" id="PRO_5043439015" evidence="7">
    <location>
        <begin position="32"/>
        <end position="146"/>
    </location>
</feature>
<dbReference type="GO" id="GO:0020037">
    <property type="term" value="F:heme binding"/>
    <property type="evidence" value="ECO:0007669"/>
    <property type="project" value="InterPro"/>
</dbReference>
<feature type="domain" description="Cytochrome c" evidence="8">
    <location>
        <begin position="65"/>
        <end position="145"/>
    </location>
</feature>
<dbReference type="AlphaFoldDB" id="A0AAV3U627"/>
<name>A0AAV3U627_9ALTE</name>
<evidence type="ECO:0000256" key="3">
    <source>
        <dbReference type="ARBA" id="ARBA00022723"/>
    </source>
</evidence>
<gene>
    <name evidence="9" type="ORF">GCM10025791_32830</name>
</gene>
<keyword evidence="2 6" id="KW-0349">Heme</keyword>
<evidence type="ECO:0000256" key="7">
    <source>
        <dbReference type="SAM" id="SignalP"/>
    </source>
</evidence>
<keyword evidence="1" id="KW-0813">Transport</keyword>
<dbReference type="PRINTS" id="PR00607">
    <property type="entry name" value="CYTCHROMECIE"/>
</dbReference>
<dbReference type="InterPro" id="IPR036909">
    <property type="entry name" value="Cyt_c-like_dom_sf"/>
</dbReference>
<evidence type="ECO:0000256" key="1">
    <source>
        <dbReference type="ARBA" id="ARBA00022448"/>
    </source>
</evidence>
<keyword evidence="7" id="KW-0732">Signal</keyword>
<keyword evidence="5 6" id="KW-0408">Iron</keyword>
<evidence type="ECO:0000256" key="6">
    <source>
        <dbReference type="PROSITE-ProRule" id="PRU00433"/>
    </source>
</evidence>
<evidence type="ECO:0000259" key="8">
    <source>
        <dbReference type="PROSITE" id="PS51007"/>
    </source>
</evidence>
<proteinExistence type="predicted"/>
<comment type="caution">
    <text evidence="9">The sequence shown here is derived from an EMBL/GenBank/DDBJ whole genome shotgun (WGS) entry which is preliminary data.</text>
</comment>
<dbReference type="Proteomes" id="UP001409585">
    <property type="component" value="Unassembled WGS sequence"/>
</dbReference>
<dbReference type="InterPro" id="IPR002323">
    <property type="entry name" value="Cyt_CIE"/>
</dbReference>
<dbReference type="SUPFAM" id="SSF46626">
    <property type="entry name" value="Cytochrome c"/>
    <property type="match status" value="1"/>
</dbReference>
<keyword evidence="4" id="KW-0249">Electron transport</keyword>
<dbReference type="GO" id="GO:0005506">
    <property type="term" value="F:iron ion binding"/>
    <property type="evidence" value="ECO:0007669"/>
    <property type="project" value="InterPro"/>
</dbReference>
<dbReference type="RefSeq" id="WP_345424773.1">
    <property type="nucleotide sequence ID" value="NZ_AP031496.1"/>
</dbReference>
<keyword evidence="10" id="KW-1185">Reference proteome</keyword>
<dbReference type="Pfam" id="PF13442">
    <property type="entry name" value="Cytochrome_CBB3"/>
    <property type="match status" value="1"/>
</dbReference>